<dbReference type="OrthoDB" id="3106730at2759"/>
<dbReference type="AlphaFoldDB" id="A0A2H3CUY0"/>
<keyword evidence="2" id="KW-1185">Reference proteome</keyword>
<evidence type="ECO:0000313" key="2">
    <source>
        <dbReference type="Proteomes" id="UP000217790"/>
    </source>
</evidence>
<reference evidence="2" key="1">
    <citation type="journal article" date="2017" name="Nat. Ecol. Evol.">
        <title>Genome expansion and lineage-specific genetic innovations in the forest pathogenic fungi Armillaria.</title>
        <authorList>
            <person name="Sipos G."/>
            <person name="Prasanna A.N."/>
            <person name="Walter M.C."/>
            <person name="O'Connor E."/>
            <person name="Balint B."/>
            <person name="Krizsan K."/>
            <person name="Kiss B."/>
            <person name="Hess J."/>
            <person name="Varga T."/>
            <person name="Slot J."/>
            <person name="Riley R."/>
            <person name="Boka B."/>
            <person name="Rigling D."/>
            <person name="Barry K."/>
            <person name="Lee J."/>
            <person name="Mihaltcheva S."/>
            <person name="LaButti K."/>
            <person name="Lipzen A."/>
            <person name="Waldron R."/>
            <person name="Moloney N.M."/>
            <person name="Sperisen C."/>
            <person name="Kredics L."/>
            <person name="Vagvoelgyi C."/>
            <person name="Patrignani A."/>
            <person name="Fitzpatrick D."/>
            <person name="Nagy I."/>
            <person name="Doyle S."/>
            <person name="Anderson J.B."/>
            <person name="Grigoriev I.V."/>
            <person name="Gueldener U."/>
            <person name="Muensterkoetter M."/>
            <person name="Nagy L.G."/>
        </authorList>
    </citation>
    <scope>NUCLEOTIDE SEQUENCE [LARGE SCALE GENOMIC DNA]</scope>
    <source>
        <strain evidence="2">Ar21-2</strain>
    </source>
</reference>
<dbReference type="EMBL" id="KZ293682">
    <property type="protein sequence ID" value="PBK86841.1"/>
    <property type="molecule type" value="Genomic_DNA"/>
</dbReference>
<dbReference type="Proteomes" id="UP000217790">
    <property type="component" value="Unassembled WGS sequence"/>
</dbReference>
<protein>
    <submittedName>
        <fullName evidence="1">Uncharacterized protein</fullName>
    </submittedName>
</protein>
<evidence type="ECO:0000313" key="1">
    <source>
        <dbReference type="EMBL" id="PBK86841.1"/>
    </source>
</evidence>
<sequence>MLSVLDHLLGTSCETLIGFEDEAEVENSDCVHRPEGKVYALLPPSFPDLVTQLILLLGCFFVREGSVIKDVAELTIPSVYELGFAASPCHPCRLRLPFPTEAGLRSMVFWCQSFLRHEGNLQGCGTRHSSHPCCG</sequence>
<name>A0A2H3CUY0_ARMGA</name>
<proteinExistence type="predicted"/>
<gene>
    <name evidence="1" type="ORF">ARMGADRAFT_481488</name>
</gene>
<organism evidence="1 2">
    <name type="scientific">Armillaria gallica</name>
    <name type="common">Bulbous honey fungus</name>
    <name type="synonym">Armillaria bulbosa</name>
    <dbReference type="NCBI Taxonomy" id="47427"/>
    <lineage>
        <taxon>Eukaryota</taxon>
        <taxon>Fungi</taxon>
        <taxon>Dikarya</taxon>
        <taxon>Basidiomycota</taxon>
        <taxon>Agaricomycotina</taxon>
        <taxon>Agaricomycetes</taxon>
        <taxon>Agaricomycetidae</taxon>
        <taxon>Agaricales</taxon>
        <taxon>Marasmiineae</taxon>
        <taxon>Physalacriaceae</taxon>
        <taxon>Armillaria</taxon>
    </lineage>
</organism>
<accession>A0A2H3CUY0</accession>
<dbReference type="InParanoid" id="A0A2H3CUY0"/>